<organism evidence="7 8">
    <name type="scientific">Asbolus verrucosus</name>
    <name type="common">Desert ironclad beetle</name>
    <dbReference type="NCBI Taxonomy" id="1661398"/>
    <lineage>
        <taxon>Eukaryota</taxon>
        <taxon>Metazoa</taxon>
        <taxon>Ecdysozoa</taxon>
        <taxon>Arthropoda</taxon>
        <taxon>Hexapoda</taxon>
        <taxon>Insecta</taxon>
        <taxon>Pterygota</taxon>
        <taxon>Neoptera</taxon>
        <taxon>Endopterygota</taxon>
        <taxon>Coleoptera</taxon>
        <taxon>Polyphaga</taxon>
        <taxon>Cucujiformia</taxon>
        <taxon>Tenebrionidae</taxon>
        <taxon>Pimeliinae</taxon>
        <taxon>Asbolus</taxon>
    </lineage>
</organism>
<dbReference type="Pfam" id="PF00856">
    <property type="entry name" value="SET"/>
    <property type="match status" value="1"/>
</dbReference>
<reference evidence="7 8" key="1">
    <citation type="submission" date="2017-03" db="EMBL/GenBank/DDBJ databases">
        <title>Genome of the blue death feigning beetle - Asbolus verrucosus.</title>
        <authorList>
            <person name="Rider S.D."/>
        </authorList>
    </citation>
    <scope>NUCLEOTIDE SEQUENCE [LARGE SCALE GENOMIC DNA]</scope>
    <source>
        <strain evidence="7">Butters</strain>
        <tissue evidence="7">Head and leg muscle</tissue>
    </source>
</reference>
<dbReference type="Pfam" id="PF01753">
    <property type="entry name" value="zf-MYND"/>
    <property type="match status" value="1"/>
</dbReference>
<dbReference type="PROSITE" id="PS50865">
    <property type="entry name" value="ZF_MYND_2"/>
    <property type="match status" value="1"/>
</dbReference>
<dbReference type="PANTHER" id="PTHR46455:SF2">
    <property type="entry name" value="AT24727P"/>
    <property type="match status" value="1"/>
</dbReference>
<evidence type="ECO:0000259" key="6">
    <source>
        <dbReference type="PROSITE" id="PS50865"/>
    </source>
</evidence>
<feature type="domain" description="SET" evidence="5">
    <location>
        <begin position="43"/>
        <end position="299"/>
    </location>
</feature>
<dbReference type="GO" id="GO:0008757">
    <property type="term" value="F:S-adenosylmethionine-dependent methyltransferase activity"/>
    <property type="evidence" value="ECO:0007669"/>
    <property type="project" value="UniProtKB-ARBA"/>
</dbReference>
<dbReference type="GO" id="GO:0008170">
    <property type="term" value="F:N-methyltransferase activity"/>
    <property type="evidence" value="ECO:0007669"/>
    <property type="project" value="UniProtKB-ARBA"/>
</dbReference>
<dbReference type="GO" id="GO:0008276">
    <property type="term" value="F:protein methyltransferase activity"/>
    <property type="evidence" value="ECO:0007669"/>
    <property type="project" value="UniProtKB-ARBA"/>
</dbReference>
<keyword evidence="1" id="KW-0479">Metal-binding</keyword>
<dbReference type="CDD" id="cd20071">
    <property type="entry name" value="SET_SMYD"/>
    <property type="match status" value="1"/>
</dbReference>
<dbReference type="InterPro" id="IPR002893">
    <property type="entry name" value="Znf_MYND"/>
</dbReference>
<dbReference type="InterPro" id="IPR046341">
    <property type="entry name" value="SET_dom_sf"/>
</dbReference>
<evidence type="ECO:0000256" key="4">
    <source>
        <dbReference type="PROSITE-ProRule" id="PRU00134"/>
    </source>
</evidence>
<keyword evidence="8" id="KW-1185">Reference proteome</keyword>
<dbReference type="PROSITE" id="PS50280">
    <property type="entry name" value="SET"/>
    <property type="match status" value="1"/>
</dbReference>
<keyword evidence="3" id="KW-0862">Zinc</keyword>
<gene>
    <name evidence="7" type="ORF">BDFB_001841</name>
</gene>
<evidence type="ECO:0000256" key="3">
    <source>
        <dbReference type="ARBA" id="ARBA00022833"/>
    </source>
</evidence>
<comment type="caution">
    <text evidence="7">The sequence shown here is derived from an EMBL/GenBank/DDBJ whole genome shotgun (WGS) entry which is preliminary data.</text>
</comment>
<dbReference type="STRING" id="1661398.A0A482V9B1"/>
<feature type="domain" description="MYND-type" evidence="6">
    <location>
        <begin position="6"/>
        <end position="42"/>
    </location>
</feature>
<dbReference type="AlphaFoldDB" id="A0A482V9B1"/>
<dbReference type="Proteomes" id="UP000292052">
    <property type="component" value="Unassembled WGS sequence"/>
</dbReference>
<dbReference type="PANTHER" id="PTHR46455">
    <property type="entry name" value="SET AND MYND DOMAIN CONTAINING, ARTHROPOD-SPECIFIC, MEMBER 4, ISOFORM A"/>
    <property type="match status" value="1"/>
</dbReference>
<evidence type="ECO:0000313" key="8">
    <source>
        <dbReference type="Proteomes" id="UP000292052"/>
    </source>
</evidence>
<dbReference type="SUPFAM" id="SSF144232">
    <property type="entry name" value="HIT/MYND zinc finger-like"/>
    <property type="match status" value="1"/>
</dbReference>
<protein>
    <submittedName>
        <fullName evidence="7">Msta, isoform B-like</fullName>
    </submittedName>
</protein>
<dbReference type="PROSITE" id="PS01360">
    <property type="entry name" value="ZF_MYND_1"/>
    <property type="match status" value="1"/>
</dbReference>
<evidence type="ECO:0000256" key="2">
    <source>
        <dbReference type="ARBA" id="ARBA00022771"/>
    </source>
</evidence>
<evidence type="ECO:0000256" key="1">
    <source>
        <dbReference type="ARBA" id="ARBA00022723"/>
    </source>
</evidence>
<dbReference type="EMBL" id="QDEB01124832">
    <property type="protein sequence ID" value="RZB39814.1"/>
    <property type="molecule type" value="Genomic_DNA"/>
</dbReference>
<dbReference type="GO" id="GO:0008270">
    <property type="term" value="F:zinc ion binding"/>
    <property type="evidence" value="ECO:0007669"/>
    <property type="project" value="UniProtKB-KW"/>
</dbReference>
<dbReference type="InterPro" id="IPR001214">
    <property type="entry name" value="SET_dom"/>
</dbReference>
<keyword evidence="2 4" id="KW-0863">Zinc-finger</keyword>
<dbReference type="SUPFAM" id="SSF82199">
    <property type="entry name" value="SET domain"/>
    <property type="match status" value="1"/>
</dbReference>
<accession>A0A482V9B1</accession>
<proteinExistence type="predicted"/>
<name>A0A482V9B1_ASBVE</name>
<dbReference type="Gene3D" id="2.170.270.10">
    <property type="entry name" value="SET domain"/>
    <property type="match status" value="1"/>
</dbReference>
<sequence length="560" mass="63988">MSENICAECQKPAELKCSACKLVSYCNKEHQKKHWKTHKLLCRPYEIISTKEVGRCLVATRDLNPGDLILSELPLVYGPRPHMVEEGPVPCPGCCKLIIGEESPRCPGCDFPVCHPRCPGLKDMDKHGHECFILSMREVKAINGLHDFYRQDTLLALRCLLLQKKNPKKYAQLMEMEAHQNERGPDTETYKNIQERVMEYLEDSFFTPLKILQVRSGKEVLEDTSKETIHKICGIIDVNALEINQDAEISVLYPTAYLLEHDCVCNTAHYFDNEDGGYKVTVRASLPIKKGDHITTMYTHALWGTQARREHLRETKYFSCGCKRCKDPTELGSYISALRCLGTGPDSCDGFQLPVDPTNDKTEWICNKCDMRINNNEVSYLINQIGEEVDNVQLASPTVRELENLLTKMLTFLHPNHYHVYSVKHSLVQLYGYQQGYTPSQISDDTVLRKVNMCRELLQSTRIIDPGNARLPLYSGVIYYELYSANMIMIKRKWDLGIKSKVKSMITMMKECHQCLTEATKILQNEGTTPAGEKLISLIATSTKEFNNWIERNKIDLSKE</sequence>
<dbReference type="InterPro" id="IPR053010">
    <property type="entry name" value="SET_SmydA-8"/>
</dbReference>
<dbReference type="Gene3D" id="6.10.140.2220">
    <property type="match status" value="2"/>
</dbReference>
<evidence type="ECO:0000259" key="5">
    <source>
        <dbReference type="PROSITE" id="PS50280"/>
    </source>
</evidence>
<dbReference type="Gene3D" id="1.10.220.160">
    <property type="match status" value="1"/>
</dbReference>
<dbReference type="OrthoDB" id="3174329at2759"/>
<evidence type="ECO:0000313" key="7">
    <source>
        <dbReference type="EMBL" id="RZB39814.1"/>
    </source>
</evidence>